<sequence length="520" mass="60078">MTFLYHILTTEVISSVAFGFLCLYLWFQYKFTYWKRKGVSGPKPSFPFGNIKEVIQRKSQFFQLYIDSYDKYKHLPYVGTYSFHRPVLSINDPEIAKLILIKDFDHFQAHGIFSGGQGDPLAGHLFNVHGEKWKMLRSKISPSFTAGKLKIMYPLVEHIANEALNYVDLLYSNGETVNFSDLYAKYSMEIIGSVGFGVECNGFKNPNSEFCLRGHEYFNPQTIYWTFVRALAFYMPSFFKSLNIRRISPRIINFFYSLVKESVEYRQKHSYIRNDFLQTLVELMNEEQTRTTGSPKNFSLSMDDIVANTMLYMFAGYETSATAGQFTAYELARSPAIQDKAREEVQRVLAKYHGVCTYEAQNEMVYLNMVIDEAMRMHPPMRALFRKCTKQYKIPDSDLIIDEGTLIFVPIEAIQMSADVFPEPDKFDPDRFSPASKSKMHPCHWMPFGEGPRKCMGLRQGYIQSKMALIKILNKYELFLDERTSVPMKVKASSMAYTADGGVWLKLKELTGISKNKCRP</sequence>
<name>A0ACC0JLL1_CHOFU</name>
<proteinExistence type="predicted"/>
<dbReference type="Proteomes" id="UP001064048">
    <property type="component" value="Chromosome 11"/>
</dbReference>
<accession>A0ACC0JLL1</accession>
<dbReference type="EMBL" id="CM046111">
    <property type="protein sequence ID" value="KAI8424944.1"/>
    <property type="molecule type" value="Genomic_DNA"/>
</dbReference>
<keyword evidence="2" id="KW-1185">Reference proteome</keyword>
<evidence type="ECO:0000313" key="2">
    <source>
        <dbReference type="Proteomes" id="UP001064048"/>
    </source>
</evidence>
<evidence type="ECO:0000313" key="1">
    <source>
        <dbReference type="EMBL" id="KAI8424944.1"/>
    </source>
</evidence>
<gene>
    <name evidence="1" type="ORF">MSG28_006856</name>
</gene>
<comment type="caution">
    <text evidence="1">The sequence shown here is derived from an EMBL/GenBank/DDBJ whole genome shotgun (WGS) entry which is preliminary data.</text>
</comment>
<organism evidence="1 2">
    <name type="scientific">Choristoneura fumiferana</name>
    <name type="common">Spruce budworm moth</name>
    <name type="synonym">Archips fumiferana</name>
    <dbReference type="NCBI Taxonomy" id="7141"/>
    <lineage>
        <taxon>Eukaryota</taxon>
        <taxon>Metazoa</taxon>
        <taxon>Ecdysozoa</taxon>
        <taxon>Arthropoda</taxon>
        <taxon>Hexapoda</taxon>
        <taxon>Insecta</taxon>
        <taxon>Pterygota</taxon>
        <taxon>Neoptera</taxon>
        <taxon>Endopterygota</taxon>
        <taxon>Lepidoptera</taxon>
        <taxon>Glossata</taxon>
        <taxon>Ditrysia</taxon>
        <taxon>Tortricoidea</taxon>
        <taxon>Tortricidae</taxon>
        <taxon>Tortricinae</taxon>
        <taxon>Choristoneura</taxon>
    </lineage>
</organism>
<protein>
    <submittedName>
        <fullName evidence="1">Uncharacterized protein</fullName>
    </submittedName>
</protein>
<reference evidence="1 2" key="1">
    <citation type="journal article" date="2022" name="Genome Biol. Evol.">
        <title>The Spruce Budworm Genome: Reconstructing the Evolutionary History of Antifreeze Proteins.</title>
        <authorList>
            <person name="Beliveau C."/>
            <person name="Gagne P."/>
            <person name="Picq S."/>
            <person name="Vernygora O."/>
            <person name="Keeling C.I."/>
            <person name="Pinkney K."/>
            <person name="Doucet D."/>
            <person name="Wen F."/>
            <person name="Johnston J.S."/>
            <person name="Maaroufi H."/>
            <person name="Boyle B."/>
            <person name="Laroche J."/>
            <person name="Dewar K."/>
            <person name="Juretic N."/>
            <person name="Blackburn G."/>
            <person name="Nisole A."/>
            <person name="Brunet B."/>
            <person name="Brandao M."/>
            <person name="Lumley L."/>
            <person name="Duan J."/>
            <person name="Quan G."/>
            <person name="Lucarotti C.J."/>
            <person name="Roe A.D."/>
            <person name="Sperling F.A.H."/>
            <person name="Levesque R.C."/>
            <person name="Cusson M."/>
        </authorList>
    </citation>
    <scope>NUCLEOTIDE SEQUENCE [LARGE SCALE GENOMIC DNA]</scope>
    <source>
        <strain evidence="1">Glfc:IPQL:Cfum</strain>
    </source>
</reference>